<dbReference type="SMART" id="SM00342">
    <property type="entry name" value="HTH_ARAC"/>
    <property type="match status" value="1"/>
</dbReference>
<dbReference type="PRINTS" id="PR00032">
    <property type="entry name" value="HTHARAC"/>
</dbReference>
<dbReference type="Pfam" id="PF12833">
    <property type="entry name" value="HTH_18"/>
    <property type="match status" value="1"/>
</dbReference>
<dbReference type="InterPro" id="IPR018062">
    <property type="entry name" value="HTH_AraC-typ_CS"/>
</dbReference>
<feature type="domain" description="HTH araC/xylS-type" evidence="4">
    <location>
        <begin position="205"/>
        <end position="303"/>
    </location>
</feature>
<keyword evidence="6" id="KW-1185">Reference proteome</keyword>
<gene>
    <name evidence="5" type="ORF">A6770_10555</name>
</gene>
<evidence type="ECO:0000259" key="4">
    <source>
        <dbReference type="PROSITE" id="PS01124"/>
    </source>
</evidence>
<dbReference type="InterPro" id="IPR050204">
    <property type="entry name" value="AraC_XylS_family_regulators"/>
</dbReference>
<dbReference type="InterPro" id="IPR018060">
    <property type="entry name" value="HTH_AraC"/>
</dbReference>
<dbReference type="Proteomes" id="UP000252107">
    <property type="component" value="Unassembled WGS sequence"/>
</dbReference>
<dbReference type="EMBL" id="LXQD01000054">
    <property type="protein sequence ID" value="RCJ40181.1"/>
    <property type="molecule type" value="Genomic_DNA"/>
</dbReference>
<evidence type="ECO:0000256" key="3">
    <source>
        <dbReference type="ARBA" id="ARBA00023163"/>
    </source>
</evidence>
<name>A0A367RWE7_9NOSO</name>
<evidence type="ECO:0000313" key="6">
    <source>
        <dbReference type="Proteomes" id="UP000252107"/>
    </source>
</evidence>
<keyword evidence="3" id="KW-0804">Transcription</keyword>
<comment type="caution">
    <text evidence="5">The sequence shown here is derived from an EMBL/GenBank/DDBJ whole genome shotgun (WGS) entry which is preliminary data.</text>
</comment>
<organism evidence="5 6">
    <name type="scientific">Nostoc minutum NIES-26</name>
    <dbReference type="NCBI Taxonomy" id="1844469"/>
    <lineage>
        <taxon>Bacteria</taxon>
        <taxon>Bacillati</taxon>
        <taxon>Cyanobacteriota</taxon>
        <taxon>Cyanophyceae</taxon>
        <taxon>Nostocales</taxon>
        <taxon>Nostocaceae</taxon>
        <taxon>Nostoc</taxon>
    </lineage>
</organism>
<dbReference type="PANTHER" id="PTHR46796">
    <property type="entry name" value="HTH-TYPE TRANSCRIPTIONAL ACTIVATOR RHAS-RELATED"/>
    <property type="match status" value="1"/>
</dbReference>
<dbReference type="SUPFAM" id="SSF46689">
    <property type="entry name" value="Homeodomain-like"/>
    <property type="match status" value="2"/>
</dbReference>
<dbReference type="GO" id="GO:0043565">
    <property type="term" value="F:sequence-specific DNA binding"/>
    <property type="evidence" value="ECO:0007669"/>
    <property type="project" value="InterPro"/>
</dbReference>
<dbReference type="InterPro" id="IPR009057">
    <property type="entry name" value="Homeodomain-like_sf"/>
</dbReference>
<accession>A0A367RWE7</accession>
<dbReference type="PROSITE" id="PS00041">
    <property type="entry name" value="HTH_ARAC_FAMILY_1"/>
    <property type="match status" value="1"/>
</dbReference>
<protein>
    <submittedName>
        <fullName evidence="5">AraC family transcriptional regulator</fullName>
    </submittedName>
</protein>
<keyword evidence="1" id="KW-0805">Transcription regulation</keyword>
<dbReference type="PROSITE" id="PS01124">
    <property type="entry name" value="HTH_ARAC_FAMILY_2"/>
    <property type="match status" value="1"/>
</dbReference>
<evidence type="ECO:0000256" key="1">
    <source>
        <dbReference type="ARBA" id="ARBA00023015"/>
    </source>
</evidence>
<dbReference type="AlphaFoldDB" id="A0A367RWE7"/>
<dbReference type="PANTHER" id="PTHR46796:SF6">
    <property type="entry name" value="ARAC SUBFAMILY"/>
    <property type="match status" value="1"/>
</dbReference>
<sequence>MSVKQPLVIDYVDWPKLLPNPPLLTSFQSGWSSIQLAHYRQPSIDLPEVSDPQHMVIIALGHQTIDLEFVFEGRLQTISYREKDYASGCIEVIPADLPCKVRSISPVKAIEWIHCYLEPTFVAQIAHESVNPDCVELLLTRKTADLLIAQIGLALKSSLEVDGAGSRFYADSMATALSAHLLRYYSTRKHSFREYEDGLSKQKLRQAVDYIQAHLGENLSLSEIANELGMSQYYFCHLFKRSTGMSPHQYLIQQRVEQAKYLLKQPELTITWVALECGFANQSHFAKCFRQYTGMNPKQFRNS</sequence>
<evidence type="ECO:0000313" key="5">
    <source>
        <dbReference type="EMBL" id="RCJ40181.1"/>
    </source>
</evidence>
<dbReference type="GO" id="GO:0003700">
    <property type="term" value="F:DNA-binding transcription factor activity"/>
    <property type="evidence" value="ECO:0007669"/>
    <property type="project" value="InterPro"/>
</dbReference>
<proteinExistence type="predicted"/>
<keyword evidence="2" id="KW-0238">DNA-binding</keyword>
<evidence type="ECO:0000256" key="2">
    <source>
        <dbReference type="ARBA" id="ARBA00023125"/>
    </source>
</evidence>
<dbReference type="InterPro" id="IPR020449">
    <property type="entry name" value="Tscrpt_reg_AraC-type_HTH"/>
</dbReference>
<dbReference type="Gene3D" id="1.10.10.60">
    <property type="entry name" value="Homeodomain-like"/>
    <property type="match status" value="2"/>
</dbReference>
<reference evidence="5" key="1">
    <citation type="submission" date="2016-04" db="EMBL/GenBank/DDBJ databases">
        <authorList>
            <person name="Tabuchi Yagui T.R."/>
        </authorList>
    </citation>
    <scope>NUCLEOTIDE SEQUENCE [LARGE SCALE GENOMIC DNA]</scope>
    <source>
        <strain evidence="5">NIES-26</strain>
    </source>
</reference>